<evidence type="ECO:0000313" key="3">
    <source>
        <dbReference type="EMBL" id="TDO26853.1"/>
    </source>
</evidence>
<gene>
    <name evidence="3" type="ORF">BC659_2165</name>
</gene>
<feature type="signal peptide" evidence="1">
    <location>
        <begin position="1"/>
        <end position="18"/>
    </location>
</feature>
<accession>A0A4R6IVY5</accession>
<comment type="caution">
    <text evidence="3">The sequence shown here is derived from an EMBL/GenBank/DDBJ whole genome shotgun (WGS) entry which is preliminary data.</text>
</comment>
<sequence>MKRGLLILFTLFSLTAIAQGKAEQKILQQLKALNGAIFVNRDSIVLAGLVDEKVTYGHSSGKIENKAEMVHNAMVSPTTYKDFGMSEVSIHIEGKTAIVRHVLKAKSFDAAGKEGVLHLNVLQTWIKKNKQWMLVARQAVKLS</sequence>
<dbReference type="RefSeq" id="WP_133474728.1">
    <property type="nucleotide sequence ID" value="NZ_SNWP01000011.1"/>
</dbReference>
<keyword evidence="4" id="KW-1185">Reference proteome</keyword>
<evidence type="ECO:0000313" key="4">
    <source>
        <dbReference type="Proteomes" id="UP000295741"/>
    </source>
</evidence>
<feature type="chain" id="PRO_5020982606" evidence="1">
    <location>
        <begin position="19"/>
        <end position="143"/>
    </location>
</feature>
<organism evidence="3 4">
    <name type="scientific">Sediminibacterium goheungense</name>
    <dbReference type="NCBI Taxonomy" id="1086393"/>
    <lineage>
        <taxon>Bacteria</taxon>
        <taxon>Pseudomonadati</taxon>
        <taxon>Bacteroidota</taxon>
        <taxon>Chitinophagia</taxon>
        <taxon>Chitinophagales</taxon>
        <taxon>Chitinophagaceae</taxon>
        <taxon>Sediminibacterium</taxon>
    </lineage>
</organism>
<dbReference type="Pfam" id="PF14534">
    <property type="entry name" value="DUF4440"/>
    <property type="match status" value="1"/>
</dbReference>
<dbReference type="EMBL" id="SNWP01000011">
    <property type="protein sequence ID" value="TDO26853.1"/>
    <property type="molecule type" value="Genomic_DNA"/>
</dbReference>
<evidence type="ECO:0000259" key="2">
    <source>
        <dbReference type="Pfam" id="PF14534"/>
    </source>
</evidence>
<dbReference type="InterPro" id="IPR027843">
    <property type="entry name" value="DUF4440"/>
</dbReference>
<protein>
    <submittedName>
        <fullName evidence="3">Uncharacterized protein DUF4440</fullName>
    </submittedName>
</protein>
<evidence type="ECO:0000256" key="1">
    <source>
        <dbReference type="SAM" id="SignalP"/>
    </source>
</evidence>
<dbReference type="Proteomes" id="UP000295741">
    <property type="component" value="Unassembled WGS sequence"/>
</dbReference>
<keyword evidence="1" id="KW-0732">Signal</keyword>
<dbReference type="Gene3D" id="3.10.450.50">
    <property type="match status" value="1"/>
</dbReference>
<dbReference type="SUPFAM" id="SSF54427">
    <property type="entry name" value="NTF2-like"/>
    <property type="match status" value="1"/>
</dbReference>
<dbReference type="OrthoDB" id="5383110at2"/>
<name>A0A4R6IVY5_9BACT</name>
<proteinExistence type="predicted"/>
<feature type="domain" description="DUF4440" evidence="2">
    <location>
        <begin position="26"/>
        <end position="134"/>
    </location>
</feature>
<dbReference type="AlphaFoldDB" id="A0A4R6IVY5"/>
<dbReference type="InterPro" id="IPR032710">
    <property type="entry name" value="NTF2-like_dom_sf"/>
</dbReference>
<reference evidence="3 4" key="1">
    <citation type="submission" date="2019-03" db="EMBL/GenBank/DDBJ databases">
        <title>Genomic Encyclopedia of Archaeal and Bacterial Type Strains, Phase II (KMG-II): from individual species to whole genera.</title>
        <authorList>
            <person name="Goeker M."/>
        </authorList>
    </citation>
    <scope>NUCLEOTIDE SEQUENCE [LARGE SCALE GENOMIC DNA]</scope>
    <source>
        <strain evidence="3 4">DSM 28323</strain>
    </source>
</reference>